<evidence type="ECO:0000313" key="5">
    <source>
        <dbReference type="Proteomes" id="UP000604046"/>
    </source>
</evidence>
<feature type="region of interest" description="Disordered" evidence="3">
    <location>
        <begin position="216"/>
        <end position="292"/>
    </location>
</feature>
<organism evidence="4 5">
    <name type="scientific">Symbiodinium natans</name>
    <dbReference type="NCBI Taxonomy" id="878477"/>
    <lineage>
        <taxon>Eukaryota</taxon>
        <taxon>Sar</taxon>
        <taxon>Alveolata</taxon>
        <taxon>Dinophyceae</taxon>
        <taxon>Suessiales</taxon>
        <taxon>Symbiodiniaceae</taxon>
        <taxon>Symbiodinium</taxon>
    </lineage>
</organism>
<dbReference type="AlphaFoldDB" id="A0A812LNC5"/>
<dbReference type="InterPro" id="IPR000408">
    <property type="entry name" value="Reg_chr_condens"/>
</dbReference>
<dbReference type="SUPFAM" id="SSF50985">
    <property type="entry name" value="RCC1/BLIP-II"/>
    <property type="match status" value="1"/>
</dbReference>
<dbReference type="InterPro" id="IPR051210">
    <property type="entry name" value="Ub_ligase/GEF_domain"/>
</dbReference>
<dbReference type="PROSITE" id="PS00626">
    <property type="entry name" value="RCC1_2"/>
    <property type="match status" value="1"/>
</dbReference>
<name>A0A812LNC5_9DINO</name>
<dbReference type="Proteomes" id="UP000604046">
    <property type="component" value="Unassembled WGS sequence"/>
</dbReference>
<keyword evidence="1" id="KW-0677">Repeat</keyword>
<dbReference type="EMBL" id="CAJNDS010001169">
    <property type="protein sequence ID" value="CAE7250434.1"/>
    <property type="molecule type" value="Genomic_DNA"/>
</dbReference>
<keyword evidence="5" id="KW-1185">Reference proteome</keyword>
<evidence type="ECO:0000256" key="3">
    <source>
        <dbReference type="SAM" id="MobiDB-lite"/>
    </source>
</evidence>
<dbReference type="PANTHER" id="PTHR22870:SF408">
    <property type="entry name" value="OS09G0560450 PROTEIN"/>
    <property type="match status" value="1"/>
</dbReference>
<dbReference type="Gene3D" id="2.130.10.30">
    <property type="entry name" value="Regulator of chromosome condensation 1/beta-lactamase-inhibitor protein II"/>
    <property type="match status" value="1"/>
</dbReference>
<dbReference type="PROSITE" id="PS50012">
    <property type="entry name" value="RCC1_3"/>
    <property type="match status" value="1"/>
</dbReference>
<reference evidence="4" key="1">
    <citation type="submission" date="2021-02" db="EMBL/GenBank/DDBJ databases">
        <authorList>
            <person name="Dougan E. K."/>
            <person name="Rhodes N."/>
            <person name="Thang M."/>
            <person name="Chan C."/>
        </authorList>
    </citation>
    <scope>NUCLEOTIDE SEQUENCE</scope>
</reference>
<proteinExistence type="predicted"/>
<dbReference type="InterPro" id="IPR009091">
    <property type="entry name" value="RCC1/BLIP-II"/>
</dbReference>
<evidence type="ECO:0000256" key="2">
    <source>
        <dbReference type="PROSITE-ProRule" id="PRU00235"/>
    </source>
</evidence>
<evidence type="ECO:0000256" key="1">
    <source>
        <dbReference type="ARBA" id="ARBA00022737"/>
    </source>
</evidence>
<comment type="caution">
    <text evidence="4">The sequence shown here is derived from an EMBL/GenBank/DDBJ whole genome shotgun (WGS) entry which is preliminary data.</text>
</comment>
<protein>
    <submittedName>
        <fullName evidence="4">Nipblb protein</fullName>
    </submittedName>
</protein>
<evidence type="ECO:0000313" key="4">
    <source>
        <dbReference type="EMBL" id="CAE7250434.1"/>
    </source>
</evidence>
<sequence length="327" mass="34639">MILIMFLLFLSASSSPPDILSPVDALYQVKVTQVAAGFSHAACVTDGGLLYLWGFGAYGQLGFGFDDLRSSARLGAGWSATKLGGGKAARDPGSAGFASTGQFQPWQQVWPRRCLRGPFRKRACVSVRCGAYHTIAQASTQALSKHALKESEVLCPLPLELSDLPAGFAPEEPADHILPPGAGLVECPRPVLRSTGGPRPSDIFRTLSSLFWDTKAPEQKPDSAPRGAPLPNCAKDGAWRRALQTAPTSTREMPEHPLLTAEHATTPKRASRLEPLPLPGPGGIADIDWPGSNMSAELAEEIAARDAEDVIEQADGGPGLRSGRTGT</sequence>
<accession>A0A812LNC5</accession>
<dbReference type="PANTHER" id="PTHR22870">
    <property type="entry name" value="REGULATOR OF CHROMOSOME CONDENSATION"/>
    <property type="match status" value="1"/>
</dbReference>
<dbReference type="OrthoDB" id="297375at2759"/>
<gene>
    <name evidence="4" type="primary">nipblb</name>
    <name evidence="4" type="ORF">SNAT2548_LOCUS12302</name>
</gene>
<dbReference type="Pfam" id="PF13540">
    <property type="entry name" value="RCC1_2"/>
    <property type="match status" value="1"/>
</dbReference>
<feature type="repeat" description="RCC1" evidence="2">
    <location>
        <begin position="48"/>
        <end position="140"/>
    </location>
</feature>